<name>A0A0A3XF19_BRAJP</name>
<dbReference type="Gene3D" id="3.60.20.10">
    <property type="entry name" value="Glutamine Phosphoribosylpyrophosphate, subunit 1, domain 1"/>
    <property type="match status" value="1"/>
</dbReference>
<accession>A0A0A3XF19</accession>
<dbReference type="PROSITE" id="PS51278">
    <property type="entry name" value="GATASE_TYPE_2"/>
    <property type="match status" value="1"/>
</dbReference>
<comment type="caution">
    <text evidence="4">The sequence shown here is derived from an EMBL/GenBank/DDBJ whole genome shotgun (WGS) entry which is preliminary data.</text>
</comment>
<keyword evidence="2" id="KW-0315">Glutamine amidotransferase</keyword>
<dbReference type="GO" id="GO:0016757">
    <property type="term" value="F:glycosyltransferase activity"/>
    <property type="evidence" value="ECO:0007669"/>
    <property type="project" value="UniProtKB-KW"/>
</dbReference>
<dbReference type="Proteomes" id="UP000030377">
    <property type="component" value="Unassembled WGS sequence"/>
</dbReference>
<protein>
    <submittedName>
        <fullName evidence="4">Amidophosphoribosyltransferase</fullName>
    </submittedName>
</protein>
<proteinExistence type="predicted"/>
<feature type="domain" description="Glutamine amidotransferase type-2" evidence="3">
    <location>
        <begin position="14"/>
        <end position="189"/>
    </location>
</feature>
<dbReference type="PANTHER" id="PTHR11907">
    <property type="entry name" value="AMIDOPHOSPHORIBOSYLTRANSFERASE"/>
    <property type="match status" value="1"/>
</dbReference>
<feature type="non-terminal residue" evidence="4">
    <location>
        <position position="189"/>
    </location>
</feature>
<evidence type="ECO:0000256" key="2">
    <source>
        <dbReference type="ARBA" id="ARBA00022962"/>
    </source>
</evidence>
<gene>
    <name evidence="4" type="ORF">MA20_47590</name>
</gene>
<evidence type="ECO:0000256" key="1">
    <source>
        <dbReference type="ARBA" id="ARBA00022679"/>
    </source>
</evidence>
<reference evidence="4 5" key="1">
    <citation type="submission" date="2014-09" db="EMBL/GenBank/DDBJ databases">
        <title>Draft genome of Bradyrhizobium japonicum Is-34.</title>
        <authorList>
            <person name="Tsurumaru H."/>
            <person name="Yamakawa T."/>
            <person name="Hashimoto S."/>
            <person name="Okizaki K."/>
            <person name="Kanesaki Y."/>
            <person name="Yoshikawa H."/>
            <person name="Yajima S."/>
        </authorList>
    </citation>
    <scope>NUCLEOTIDE SEQUENCE [LARGE SCALE GENOMIC DNA]</scope>
    <source>
        <strain evidence="4 5">Is-34</strain>
    </source>
</reference>
<evidence type="ECO:0000259" key="3">
    <source>
        <dbReference type="PROSITE" id="PS51278"/>
    </source>
</evidence>
<evidence type="ECO:0000313" key="5">
    <source>
        <dbReference type="Proteomes" id="UP000030377"/>
    </source>
</evidence>
<dbReference type="InterPro" id="IPR017932">
    <property type="entry name" value="GATase_2_dom"/>
</dbReference>
<dbReference type="AlphaFoldDB" id="A0A0A3XF19"/>
<dbReference type="Pfam" id="PF13522">
    <property type="entry name" value="GATase_6"/>
    <property type="match status" value="1"/>
</dbReference>
<keyword evidence="4" id="KW-0328">Glycosyltransferase</keyword>
<dbReference type="SUPFAM" id="SSF56235">
    <property type="entry name" value="N-terminal nucleophile aminohydrolases (Ntn hydrolases)"/>
    <property type="match status" value="1"/>
</dbReference>
<sequence>MFDKLIWDKLNEECGVFGIYDHREAAQLTYLGLHALQHRGQESAGICSSDGEKWYKHRGMGLVNEAFGKGDLEKFRGHIAIGHTRYTTAGSSKIENAQPLFFRYAHGSMAVAHNGNLVNASVLRKELEAKGSIFQTTSDTEVIAHLIARAKSKDLPGAVKEALQRIKGAYALLVMNEHQLVIALDPNGL</sequence>
<evidence type="ECO:0000313" key="4">
    <source>
        <dbReference type="EMBL" id="KGT72895.1"/>
    </source>
</evidence>
<dbReference type="InterPro" id="IPR029055">
    <property type="entry name" value="Ntn_hydrolases_N"/>
</dbReference>
<organism evidence="4 5">
    <name type="scientific">Bradyrhizobium japonicum</name>
    <dbReference type="NCBI Taxonomy" id="375"/>
    <lineage>
        <taxon>Bacteria</taxon>
        <taxon>Pseudomonadati</taxon>
        <taxon>Pseudomonadota</taxon>
        <taxon>Alphaproteobacteria</taxon>
        <taxon>Hyphomicrobiales</taxon>
        <taxon>Nitrobacteraceae</taxon>
        <taxon>Bradyrhizobium</taxon>
    </lineage>
</organism>
<dbReference type="EMBL" id="JRPN01000099">
    <property type="protein sequence ID" value="KGT72895.1"/>
    <property type="molecule type" value="Genomic_DNA"/>
</dbReference>
<keyword evidence="1 4" id="KW-0808">Transferase</keyword>